<keyword evidence="4" id="KW-0521">NADP</keyword>
<keyword evidence="3" id="KW-0274">FAD</keyword>
<dbReference type="InterPro" id="IPR036188">
    <property type="entry name" value="FAD/NAD-bd_sf"/>
</dbReference>
<protein>
    <submittedName>
        <fullName evidence="7">Flavin-containing monooxygenase</fullName>
    </submittedName>
</protein>
<feature type="chain" id="PRO_5042286465" evidence="6">
    <location>
        <begin position="25"/>
        <end position="525"/>
    </location>
</feature>
<dbReference type="AlphaFoldDB" id="A0AAD9DAH4"/>
<dbReference type="GO" id="GO:0050661">
    <property type="term" value="F:NADP binding"/>
    <property type="evidence" value="ECO:0007669"/>
    <property type="project" value="InterPro"/>
</dbReference>
<evidence type="ECO:0000313" key="8">
    <source>
        <dbReference type="Proteomes" id="UP001224775"/>
    </source>
</evidence>
<evidence type="ECO:0000256" key="4">
    <source>
        <dbReference type="ARBA" id="ARBA00022857"/>
    </source>
</evidence>
<dbReference type="PRINTS" id="PR00370">
    <property type="entry name" value="FMOXYGENASE"/>
</dbReference>
<dbReference type="InterPro" id="IPR050346">
    <property type="entry name" value="FMO-like"/>
</dbReference>
<dbReference type="GO" id="GO:0004499">
    <property type="term" value="F:N,N-dimethylaniline monooxygenase activity"/>
    <property type="evidence" value="ECO:0007669"/>
    <property type="project" value="InterPro"/>
</dbReference>
<dbReference type="SUPFAM" id="SSF51905">
    <property type="entry name" value="FAD/NAD(P)-binding domain"/>
    <property type="match status" value="1"/>
</dbReference>
<dbReference type="Proteomes" id="UP001224775">
    <property type="component" value="Unassembled WGS sequence"/>
</dbReference>
<comment type="caution">
    <text evidence="7">The sequence shown here is derived from an EMBL/GenBank/DDBJ whole genome shotgun (WGS) entry which is preliminary data.</text>
</comment>
<keyword evidence="7" id="KW-0503">Monooxygenase</keyword>
<keyword evidence="5" id="KW-0560">Oxidoreductase</keyword>
<name>A0AAD9DAH4_9STRA</name>
<evidence type="ECO:0000256" key="5">
    <source>
        <dbReference type="ARBA" id="ARBA00023002"/>
    </source>
</evidence>
<organism evidence="7 8">
    <name type="scientific">Skeletonema marinoi</name>
    <dbReference type="NCBI Taxonomy" id="267567"/>
    <lineage>
        <taxon>Eukaryota</taxon>
        <taxon>Sar</taxon>
        <taxon>Stramenopiles</taxon>
        <taxon>Ochrophyta</taxon>
        <taxon>Bacillariophyta</taxon>
        <taxon>Coscinodiscophyceae</taxon>
        <taxon>Thalassiosirophycidae</taxon>
        <taxon>Thalassiosirales</taxon>
        <taxon>Skeletonemataceae</taxon>
        <taxon>Skeletonema</taxon>
        <taxon>Skeletonema marinoi-dohrnii complex</taxon>
    </lineage>
</organism>
<keyword evidence="2" id="KW-0285">Flavoprotein</keyword>
<accession>A0AAD9DAH4</accession>
<gene>
    <name evidence="7" type="ORF">QTG54_009107</name>
</gene>
<dbReference type="InterPro" id="IPR000960">
    <property type="entry name" value="Flavin_mOase"/>
</dbReference>
<evidence type="ECO:0000256" key="2">
    <source>
        <dbReference type="ARBA" id="ARBA00022630"/>
    </source>
</evidence>
<dbReference type="Pfam" id="PF00743">
    <property type="entry name" value="FMO-like"/>
    <property type="match status" value="1"/>
</dbReference>
<evidence type="ECO:0000256" key="1">
    <source>
        <dbReference type="ARBA" id="ARBA00009183"/>
    </source>
</evidence>
<evidence type="ECO:0000256" key="3">
    <source>
        <dbReference type="ARBA" id="ARBA00022827"/>
    </source>
</evidence>
<dbReference type="InterPro" id="IPR020946">
    <property type="entry name" value="Flavin_mOase-like"/>
</dbReference>
<comment type="similarity">
    <text evidence="1">Belongs to the FMO family.</text>
</comment>
<sequence>MSSSRAFVSSTILFVLLYATCSSAFQSKATIFRLSRTISKAAAAAVTSRILASMSISTNSNGNGEECIQTKKVGIIGGGAAGLATARAFLRENELNQNTQYDVTVLESRDSIGGIWKYEDQTKTEKNRPMYRNLRTNLPKELMAYRELPWGSDGEASYVTHKDVLEYLEAYANKFDLLKCITFGSSVKQLTVLDDDQISLEWTTNAGEDGNVETHKETFDNVCVCNGHYARPAIPKLEGLDTFHGDIIHAIEYDNAQPYAGKTVLCVGAKPSGLDISREIGLVAKHVYLSDSACDKMQTFGNVSLMPRMQSVDENGGVHFSSPRSAEEHVADDVDAIVFCSGYDYDFPFINEESNLELQFTPGERRVQPLYEQTWHARCPSVSFIGIPHSIVPFPLCEIQAAAVGSQTRQQINGIPLPCLSDRLAAASEDAASGGPNGARVQETHNLASHQWDFCRKLAKISGDYDDEMEKFIATNKAIYDRSGKERKSMIPGGEDVYRETRFRRNDENQSYDILYSKTEAESTV</sequence>
<evidence type="ECO:0000313" key="7">
    <source>
        <dbReference type="EMBL" id="KAK1740157.1"/>
    </source>
</evidence>
<dbReference type="PANTHER" id="PTHR23023">
    <property type="entry name" value="DIMETHYLANILINE MONOOXYGENASE"/>
    <property type="match status" value="1"/>
</dbReference>
<dbReference type="GO" id="GO:0050660">
    <property type="term" value="F:flavin adenine dinucleotide binding"/>
    <property type="evidence" value="ECO:0007669"/>
    <property type="project" value="InterPro"/>
</dbReference>
<reference evidence="7" key="1">
    <citation type="submission" date="2023-06" db="EMBL/GenBank/DDBJ databases">
        <title>Survivors Of The Sea: Transcriptome response of Skeletonema marinoi to long-term dormancy.</title>
        <authorList>
            <person name="Pinder M.I.M."/>
            <person name="Kourtchenko O."/>
            <person name="Robertson E.K."/>
            <person name="Larsson T."/>
            <person name="Maumus F."/>
            <person name="Osuna-Cruz C.M."/>
            <person name="Vancaester E."/>
            <person name="Stenow R."/>
            <person name="Vandepoele K."/>
            <person name="Ploug H."/>
            <person name="Bruchert V."/>
            <person name="Godhe A."/>
            <person name="Topel M."/>
        </authorList>
    </citation>
    <scope>NUCLEOTIDE SEQUENCE</scope>
    <source>
        <strain evidence="7">R05AC</strain>
    </source>
</reference>
<proteinExistence type="inferred from homology"/>
<keyword evidence="6" id="KW-0732">Signal</keyword>
<dbReference type="Gene3D" id="3.50.50.60">
    <property type="entry name" value="FAD/NAD(P)-binding domain"/>
    <property type="match status" value="2"/>
</dbReference>
<keyword evidence="8" id="KW-1185">Reference proteome</keyword>
<evidence type="ECO:0000256" key="6">
    <source>
        <dbReference type="SAM" id="SignalP"/>
    </source>
</evidence>
<feature type="signal peptide" evidence="6">
    <location>
        <begin position="1"/>
        <end position="24"/>
    </location>
</feature>
<dbReference type="EMBL" id="JATAAI010000016">
    <property type="protein sequence ID" value="KAK1740157.1"/>
    <property type="molecule type" value="Genomic_DNA"/>
</dbReference>